<reference evidence="3 4" key="1">
    <citation type="submission" date="2020-08" db="EMBL/GenBank/DDBJ databases">
        <title>Genomic Encyclopedia of Type Strains, Phase IV (KMG-IV): sequencing the most valuable type-strain genomes for metagenomic binning, comparative biology and taxonomic classification.</title>
        <authorList>
            <person name="Goeker M."/>
        </authorList>
    </citation>
    <scope>NUCLEOTIDE SEQUENCE [LARGE SCALE GENOMIC DNA]</scope>
    <source>
        <strain evidence="3 4">DSM 14552</strain>
    </source>
</reference>
<dbReference type="EMBL" id="JACICY010000008">
    <property type="protein sequence ID" value="MBB3861914.1"/>
    <property type="molecule type" value="Genomic_DNA"/>
</dbReference>
<name>A0A7W6A0I0_9SPHN</name>
<evidence type="ECO:0000313" key="3">
    <source>
        <dbReference type="EMBL" id="MBB3861914.1"/>
    </source>
</evidence>
<accession>A0A7W6A0I0</accession>
<evidence type="ECO:0000313" key="4">
    <source>
        <dbReference type="Proteomes" id="UP000562395"/>
    </source>
</evidence>
<protein>
    <submittedName>
        <fullName evidence="3">Uncharacterized protein</fullName>
    </submittedName>
</protein>
<dbReference type="RefSeq" id="WP_183614411.1">
    <property type="nucleotide sequence ID" value="NZ_JACICY010000008.1"/>
</dbReference>
<feature type="compositionally biased region" description="Acidic residues" evidence="1">
    <location>
        <begin position="85"/>
        <end position="95"/>
    </location>
</feature>
<feature type="region of interest" description="Disordered" evidence="1">
    <location>
        <begin position="84"/>
        <end position="111"/>
    </location>
</feature>
<feature type="signal peptide" evidence="2">
    <location>
        <begin position="1"/>
        <end position="33"/>
    </location>
</feature>
<dbReference type="Proteomes" id="UP000562395">
    <property type="component" value="Unassembled WGS sequence"/>
</dbReference>
<organism evidence="3 4">
    <name type="scientific">Novosphingobium hassiacum</name>
    <dbReference type="NCBI Taxonomy" id="173676"/>
    <lineage>
        <taxon>Bacteria</taxon>
        <taxon>Pseudomonadati</taxon>
        <taxon>Pseudomonadota</taxon>
        <taxon>Alphaproteobacteria</taxon>
        <taxon>Sphingomonadales</taxon>
        <taxon>Sphingomonadaceae</taxon>
        <taxon>Novosphingobium</taxon>
    </lineage>
</organism>
<proteinExistence type="predicted"/>
<evidence type="ECO:0000256" key="1">
    <source>
        <dbReference type="SAM" id="MobiDB-lite"/>
    </source>
</evidence>
<feature type="compositionally biased region" description="Basic and acidic residues" evidence="1">
    <location>
        <begin position="96"/>
        <end position="111"/>
    </location>
</feature>
<comment type="caution">
    <text evidence="3">The sequence shown here is derived from an EMBL/GenBank/DDBJ whole genome shotgun (WGS) entry which is preliminary data.</text>
</comment>
<dbReference type="AlphaFoldDB" id="A0A7W6A0I0"/>
<sequence length="111" mass="11795">MNANPQRYRFTLLLFAGGILVSAALVASQITEANVVNGQGTNAAPNGPAFDEWVDQDPAPDEGKGKLLGHVERNGEMVEVREALPEEVLEPAADTEADREAGAERAELAPQ</sequence>
<evidence type="ECO:0000256" key="2">
    <source>
        <dbReference type="SAM" id="SignalP"/>
    </source>
</evidence>
<gene>
    <name evidence="3" type="ORF">GGQ88_003204</name>
</gene>
<keyword evidence="2" id="KW-0732">Signal</keyword>
<keyword evidence="4" id="KW-1185">Reference proteome</keyword>
<feature type="chain" id="PRO_5031323302" evidence="2">
    <location>
        <begin position="34"/>
        <end position="111"/>
    </location>
</feature>